<organism evidence="1 2">
    <name type="scientific">Rhodopirellula europaea 6C</name>
    <dbReference type="NCBI Taxonomy" id="1263867"/>
    <lineage>
        <taxon>Bacteria</taxon>
        <taxon>Pseudomonadati</taxon>
        <taxon>Planctomycetota</taxon>
        <taxon>Planctomycetia</taxon>
        <taxon>Pirellulales</taxon>
        <taxon>Pirellulaceae</taxon>
        <taxon>Rhodopirellula</taxon>
    </lineage>
</organism>
<evidence type="ECO:0000313" key="2">
    <source>
        <dbReference type="Proteomes" id="UP000011529"/>
    </source>
</evidence>
<dbReference type="PATRIC" id="fig|1263867.3.peg.1001"/>
<reference evidence="1" key="2">
    <citation type="journal article" date="2013" name="Mar. Genomics">
        <title>Expression of sulfatases in Rhodopirellula baltica and the diversity of sulfatases in the genus Rhodopirellula.</title>
        <authorList>
            <person name="Wegner C.E."/>
            <person name="Richter-Heitmann T."/>
            <person name="Klindworth A."/>
            <person name="Klockow C."/>
            <person name="Richter M."/>
            <person name="Achstetter T."/>
            <person name="Glockner F.O."/>
            <person name="Harder J."/>
        </authorList>
    </citation>
    <scope>NUCLEOTIDE SEQUENCE [LARGE SCALE GENOMIC DNA]</scope>
    <source>
        <strain evidence="1">6C</strain>
    </source>
</reference>
<dbReference type="EMBL" id="ANMO01000049">
    <property type="protein sequence ID" value="EMB18333.1"/>
    <property type="molecule type" value="Genomic_DNA"/>
</dbReference>
<sequence length="50" mass="5697">MLGDSCREKYEMNLRSGCYVRPTHLVCHRGSDSTDLLAGVINLIERAMKR</sequence>
<comment type="caution">
    <text evidence="1">The sequence shown here is derived from an EMBL/GenBank/DDBJ whole genome shotgun (WGS) entry which is preliminary data.</text>
</comment>
<name>M2B9F1_9BACT</name>
<reference evidence="1" key="1">
    <citation type="submission" date="2012-11" db="EMBL/GenBank/DDBJ databases">
        <title>Permanent draft genomes of Rhodopirellula europaea strain SH398 and 6C.</title>
        <authorList>
            <person name="Richter M."/>
            <person name="Richter-Heitmann T."/>
            <person name="Frank C."/>
            <person name="Harder J."/>
            <person name="Glockner F.O."/>
        </authorList>
    </citation>
    <scope>NUCLEOTIDE SEQUENCE</scope>
    <source>
        <strain evidence="1">6C</strain>
    </source>
</reference>
<protein>
    <submittedName>
        <fullName evidence="1">Uncharacterized protein</fullName>
    </submittedName>
</protein>
<dbReference type="Proteomes" id="UP000011529">
    <property type="component" value="Unassembled WGS sequence"/>
</dbReference>
<evidence type="ECO:0000313" key="1">
    <source>
        <dbReference type="EMBL" id="EMB18333.1"/>
    </source>
</evidence>
<proteinExistence type="predicted"/>
<accession>M2B9F1</accession>
<dbReference type="AlphaFoldDB" id="M2B9F1"/>
<keyword evidence="2" id="KW-1185">Reference proteome</keyword>
<gene>
    <name evidence="1" type="ORF">RE6C_00941</name>
</gene>